<comment type="caution">
    <text evidence="10">The sequence shown here is derived from an EMBL/GenBank/DDBJ whole genome shotgun (WGS) entry which is preliminary data.</text>
</comment>
<accession>A0AAN8EBP2</accession>
<dbReference type="Pfam" id="PF20238">
    <property type="entry name" value="BIM1-like_dom"/>
    <property type="match status" value="1"/>
</dbReference>
<keyword evidence="4 8" id="KW-0732">Signal</keyword>
<evidence type="ECO:0000256" key="6">
    <source>
        <dbReference type="ARBA" id="ARBA00023180"/>
    </source>
</evidence>
<dbReference type="InterPro" id="IPR046530">
    <property type="entry name" value="BIM1-like_dom"/>
</dbReference>
<evidence type="ECO:0000313" key="11">
    <source>
        <dbReference type="Proteomes" id="UP001316803"/>
    </source>
</evidence>
<organism evidence="10 11">
    <name type="scientific">Knufia fluminis</name>
    <dbReference type="NCBI Taxonomy" id="191047"/>
    <lineage>
        <taxon>Eukaryota</taxon>
        <taxon>Fungi</taxon>
        <taxon>Dikarya</taxon>
        <taxon>Ascomycota</taxon>
        <taxon>Pezizomycotina</taxon>
        <taxon>Eurotiomycetes</taxon>
        <taxon>Chaetothyriomycetidae</taxon>
        <taxon>Chaetothyriales</taxon>
        <taxon>Trichomeriaceae</taxon>
        <taxon>Knufia</taxon>
    </lineage>
</organism>
<evidence type="ECO:0000256" key="5">
    <source>
        <dbReference type="ARBA" id="ARBA00023136"/>
    </source>
</evidence>
<dbReference type="InterPro" id="IPR046936">
    <property type="entry name" value="BIM1-like"/>
</dbReference>
<dbReference type="PANTHER" id="PTHR34992:SF2">
    <property type="entry name" value="COPPER ACQUISITION FACTOR BIM1-LIKE DOMAIN-CONTAINING PROTEIN"/>
    <property type="match status" value="1"/>
</dbReference>
<dbReference type="CDD" id="cd21176">
    <property type="entry name" value="LPMO_auxiliary-like"/>
    <property type="match status" value="1"/>
</dbReference>
<reference evidence="10 11" key="1">
    <citation type="submission" date="2022-12" db="EMBL/GenBank/DDBJ databases">
        <title>Genomic features and morphological characterization of a novel Knufia sp. strain isolated from spacecraft assembly facility.</title>
        <authorList>
            <person name="Teixeira M."/>
            <person name="Chander A.M."/>
            <person name="Stajich J.E."/>
            <person name="Venkateswaran K."/>
        </authorList>
    </citation>
    <scope>NUCLEOTIDE SEQUENCE [LARGE SCALE GENOMIC DNA]</scope>
    <source>
        <strain evidence="10 11">FJI-L2-BK-P2</strain>
    </source>
</reference>
<dbReference type="GO" id="GO:0005886">
    <property type="term" value="C:plasma membrane"/>
    <property type="evidence" value="ECO:0007669"/>
    <property type="project" value="UniProtKB-SubCell"/>
</dbReference>
<dbReference type="PANTHER" id="PTHR34992">
    <property type="entry name" value="HYPHAL ANASTAMOSIS-7 PROTEIN"/>
    <property type="match status" value="1"/>
</dbReference>
<evidence type="ECO:0000256" key="8">
    <source>
        <dbReference type="SAM" id="SignalP"/>
    </source>
</evidence>
<evidence type="ECO:0000259" key="9">
    <source>
        <dbReference type="Pfam" id="PF20238"/>
    </source>
</evidence>
<feature type="chain" id="PRO_5043039639" description="Copper acquisition factor BIM1-like domain-containing protein" evidence="8">
    <location>
        <begin position="17"/>
        <end position="184"/>
    </location>
</feature>
<gene>
    <name evidence="10" type="ORF">OHC33_007308</name>
</gene>
<keyword evidence="7" id="KW-0449">Lipoprotein</keyword>
<evidence type="ECO:0000256" key="7">
    <source>
        <dbReference type="ARBA" id="ARBA00023288"/>
    </source>
</evidence>
<comment type="subcellular location">
    <subcellularLocation>
        <location evidence="1">Cell membrane</location>
        <topology evidence="1">Lipid-anchor</topology>
        <topology evidence="1">GPI-anchor</topology>
    </subcellularLocation>
</comment>
<keyword evidence="3" id="KW-0336">GPI-anchor</keyword>
<dbReference type="GO" id="GO:0098552">
    <property type="term" value="C:side of membrane"/>
    <property type="evidence" value="ECO:0007669"/>
    <property type="project" value="UniProtKB-KW"/>
</dbReference>
<keyword evidence="5" id="KW-0472">Membrane</keyword>
<keyword evidence="2" id="KW-1003">Cell membrane</keyword>
<evidence type="ECO:0000256" key="4">
    <source>
        <dbReference type="ARBA" id="ARBA00022729"/>
    </source>
</evidence>
<protein>
    <recommendedName>
        <fullName evidence="9">Copper acquisition factor BIM1-like domain-containing protein</fullName>
    </recommendedName>
</protein>
<evidence type="ECO:0000313" key="10">
    <source>
        <dbReference type="EMBL" id="KAK5951629.1"/>
    </source>
</evidence>
<evidence type="ECO:0000256" key="1">
    <source>
        <dbReference type="ARBA" id="ARBA00004609"/>
    </source>
</evidence>
<keyword evidence="6" id="KW-0325">Glycoprotein</keyword>
<name>A0AAN8EBP2_9EURO</name>
<feature type="signal peptide" evidence="8">
    <location>
        <begin position="1"/>
        <end position="16"/>
    </location>
</feature>
<sequence length="184" mass="20072">MKTAALIATALPLASCHFGLTYPLWRADSLAETNESISQWSYPCANVQPMQNASQERTPWPMTGGSIQLELHHPWTYLFVNLGFGAEVTNFNVSLNPDGGKLLNETGNGTFCWNELRVPPVEILGLEVTDGMEASIQVVTVGDSGSALYNVSERSGKESSFVFLSLPGSEHHAHPQFIVARSTY</sequence>
<dbReference type="AlphaFoldDB" id="A0AAN8EBP2"/>
<evidence type="ECO:0000256" key="2">
    <source>
        <dbReference type="ARBA" id="ARBA00022475"/>
    </source>
</evidence>
<evidence type="ECO:0000256" key="3">
    <source>
        <dbReference type="ARBA" id="ARBA00022622"/>
    </source>
</evidence>
<dbReference type="Proteomes" id="UP001316803">
    <property type="component" value="Unassembled WGS sequence"/>
</dbReference>
<keyword evidence="11" id="KW-1185">Reference proteome</keyword>
<proteinExistence type="predicted"/>
<feature type="domain" description="Copper acquisition factor BIM1-like" evidence="9">
    <location>
        <begin position="16"/>
        <end position="150"/>
    </location>
</feature>
<dbReference type="EMBL" id="JAKLMC020000019">
    <property type="protein sequence ID" value="KAK5951629.1"/>
    <property type="molecule type" value="Genomic_DNA"/>
</dbReference>